<accession>V9VU61</accession>
<dbReference type="KEGG" id="lmd:METH_09265"/>
<proteinExistence type="predicted"/>
<dbReference type="RefSeq" id="WP_024090107.1">
    <property type="nucleotide sequence ID" value="NC_023135.1"/>
</dbReference>
<evidence type="ECO:0000313" key="7">
    <source>
        <dbReference type="Proteomes" id="UP000018780"/>
    </source>
</evidence>
<dbReference type="STRING" id="999552.METH_09265"/>
<dbReference type="InterPro" id="IPR000962">
    <property type="entry name" value="Znf_DskA_TraR"/>
</dbReference>
<name>V9VU61_9RHOB</name>
<dbReference type="PANTHER" id="PTHR33823:SF4">
    <property type="entry name" value="GENERAL STRESS PROTEIN 16O"/>
    <property type="match status" value="1"/>
</dbReference>
<evidence type="ECO:0000256" key="2">
    <source>
        <dbReference type="ARBA" id="ARBA00022771"/>
    </source>
</evidence>
<dbReference type="OrthoDB" id="1121111at2"/>
<dbReference type="HOGENOM" id="CLU_043144_3_3_5"/>
<dbReference type="PANTHER" id="PTHR33823">
    <property type="entry name" value="RNA POLYMERASE-BINDING TRANSCRIPTION FACTOR DKSA-RELATED"/>
    <property type="match status" value="1"/>
</dbReference>
<feature type="zinc finger region" description="dksA C4-type" evidence="4">
    <location>
        <begin position="85"/>
        <end position="109"/>
    </location>
</feature>
<gene>
    <name evidence="6" type="ORF">METH_09265</name>
</gene>
<dbReference type="PROSITE" id="PS51128">
    <property type="entry name" value="ZF_DKSA_2"/>
    <property type="match status" value="1"/>
</dbReference>
<feature type="domain" description="Zinc finger DksA/TraR C4-type" evidence="5">
    <location>
        <begin position="81"/>
        <end position="111"/>
    </location>
</feature>
<dbReference type="Proteomes" id="UP000018780">
    <property type="component" value="Chromosome"/>
</dbReference>
<evidence type="ECO:0000313" key="6">
    <source>
        <dbReference type="EMBL" id="AHD00845.1"/>
    </source>
</evidence>
<dbReference type="GO" id="GO:0008270">
    <property type="term" value="F:zinc ion binding"/>
    <property type="evidence" value="ECO:0007669"/>
    <property type="project" value="UniProtKB-KW"/>
</dbReference>
<dbReference type="PROSITE" id="PS01102">
    <property type="entry name" value="ZF_DKSA_1"/>
    <property type="match status" value="1"/>
</dbReference>
<dbReference type="SUPFAM" id="SSF57716">
    <property type="entry name" value="Glucocorticoid receptor-like (DNA-binding domain)"/>
    <property type="match status" value="1"/>
</dbReference>
<evidence type="ECO:0000256" key="1">
    <source>
        <dbReference type="ARBA" id="ARBA00022723"/>
    </source>
</evidence>
<protein>
    <submittedName>
        <fullName evidence="6">Molecular chaperone DnaK</fullName>
    </submittedName>
</protein>
<dbReference type="EMBL" id="CP006773">
    <property type="protein sequence ID" value="AHD00845.1"/>
    <property type="molecule type" value="Genomic_DNA"/>
</dbReference>
<dbReference type="InterPro" id="IPR020458">
    <property type="entry name" value="Znf_DskA_TraR_CS"/>
</dbReference>
<keyword evidence="2" id="KW-0863">Zinc-finger</keyword>
<keyword evidence="1" id="KW-0479">Metal-binding</keyword>
<sequence>MNESAQAALKLQITARLKALAAEDTLGEKARGVVELDQQMVGRLSRMDALQMQAMARAQAARRAVEAQRLQSALARMDAKEYGYCENCGEDIAPKRLQLYPAALKCMSCASG</sequence>
<dbReference type="AlphaFoldDB" id="V9VU61"/>
<keyword evidence="3" id="KW-0862">Zinc</keyword>
<organism evidence="6 7">
    <name type="scientific">Leisingera methylohalidivorans DSM 14336</name>
    <dbReference type="NCBI Taxonomy" id="999552"/>
    <lineage>
        <taxon>Bacteria</taxon>
        <taxon>Pseudomonadati</taxon>
        <taxon>Pseudomonadota</taxon>
        <taxon>Alphaproteobacteria</taxon>
        <taxon>Rhodobacterales</taxon>
        <taxon>Roseobacteraceae</taxon>
        <taxon>Leisingera</taxon>
    </lineage>
</organism>
<reference evidence="6 7" key="1">
    <citation type="submission" date="2013-09" db="EMBL/GenBank/DDBJ databases">
        <authorList>
            <consortium name="DOE Joint Genome Institute"/>
            <person name="Klenk H.-P."/>
            <person name="Huntemann M."/>
            <person name="Han J."/>
            <person name="Chen A."/>
            <person name="Kyrpides N."/>
            <person name="Mavromatis K."/>
            <person name="Markowitz V."/>
            <person name="Palaniappan K."/>
            <person name="Ivanova N."/>
            <person name="Schaumberg A."/>
            <person name="Pati A."/>
            <person name="Liolios K."/>
            <person name="Nordberg H.P."/>
            <person name="Cantor M.N."/>
            <person name="Hua S.X."/>
            <person name="Woyke T."/>
        </authorList>
    </citation>
    <scope>NUCLEOTIDE SEQUENCE [LARGE SCALE GENOMIC DNA]</scope>
    <source>
        <strain evidence="6 7">DSM 14336</strain>
    </source>
</reference>
<dbReference type="PATRIC" id="fig|999552.6.peg.1853"/>
<evidence type="ECO:0000259" key="5">
    <source>
        <dbReference type="Pfam" id="PF01258"/>
    </source>
</evidence>
<keyword evidence="7" id="KW-1185">Reference proteome</keyword>
<evidence type="ECO:0000256" key="4">
    <source>
        <dbReference type="PROSITE-ProRule" id="PRU00510"/>
    </source>
</evidence>
<dbReference type="Pfam" id="PF01258">
    <property type="entry name" value="zf-dskA_traR"/>
    <property type="match status" value="1"/>
</dbReference>
<dbReference type="Gene3D" id="1.20.120.910">
    <property type="entry name" value="DksA, coiled-coil domain"/>
    <property type="match status" value="1"/>
</dbReference>
<evidence type="ECO:0000256" key="3">
    <source>
        <dbReference type="ARBA" id="ARBA00022833"/>
    </source>
</evidence>